<organism evidence="1">
    <name type="scientific">uncultured Caudovirales phage</name>
    <dbReference type="NCBI Taxonomy" id="2100421"/>
    <lineage>
        <taxon>Viruses</taxon>
        <taxon>Duplodnaviria</taxon>
        <taxon>Heunggongvirae</taxon>
        <taxon>Uroviricota</taxon>
        <taxon>Caudoviricetes</taxon>
        <taxon>Peduoviridae</taxon>
        <taxon>Maltschvirus</taxon>
        <taxon>Maltschvirus maltsch</taxon>
    </lineage>
</organism>
<proteinExistence type="predicted"/>
<dbReference type="EMBL" id="LR796437">
    <property type="protein sequence ID" value="CAB4144157.1"/>
    <property type="molecule type" value="Genomic_DNA"/>
</dbReference>
<protein>
    <submittedName>
        <fullName evidence="1">Uncharacterized protein</fullName>
    </submittedName>
</protein>
<name>A0A6J5ME92_9CAUD</name>
<gene>
    <name evidence="1" type="ORF">UFOVP458_21</name>
</gene>
<evidence type="ECO:0000313" key="1">
    <source>
        <dbReference type="EMBL" id="CAB4144157.1"/>
    </source>
</evidence>
<accession>A0A6J5ME92</accession>
<reference evidence="1" key="1">
    <citation type="submission" date="2020-04" db="EMBL/GenBank/DDBJ databases">
        <authorList>
            <person name="Chiriac C."/>
            <person name="Salcher M."/>
            <person name="Ghai R."/>
            <person name="Kavagutti S V."/>
        </authorList>
    </citation>
    <scope>NUCLEOTIDE SEQUENCE</scope>
</reference>
<sequence length="81" mass="9916">MSTRTKLTKEFFNTNLDLFFDAYFDTACKEKNVERLIIIDSRLWIKFMSDSKNLQLNFDLLQDLFINELKIWREEFTQYFA</sequence>